<keyword evidence="3" id="KW-1185">Reference proteome</keyword>
<feature type="region of interest" description="Disordered" evidence="1">
    <location>
        <begin position="322"/>
        <end position="343"/>
    </location>
</feature>
<name>A0AAD8Z2V9_9TELE</name>
<dbReference type="Proteomes" id="UP001239994">
    <property type="component" value="Unassembled WGS sequence"/>
</dbReference>
<dbReference type="EMBL" id="JAROKS010000020">
    <property type="protein sequence ID" value="KAK1791466.1"/>
    <property type="molecule type" value="Genomic_DNA"/>
</dbReference>
<sequence length="377" mass="41404">MGHCKMGLRSAGRQKESCNLTEFNGSAGPVCRWPASLRQSPQRRRRHGNLPASLMASLQDRTKPGSRERARVRLASRAAQKPPGSRVLATAPGHPQRGGSAFHLLFKVETLGRSNRPVHGSFPFTHTRGHQRVSALKKLWGTPRVGQHPARVLPTAGMAALLPLEMLMSLRVKARSQRSLNMSSLDNCQLAFSHCPLDVMIRCLHVRGMDSFKMLHEYSRRWCIPVLINELHHQEANFMLPVAKTVLFGYWESPCRKPGTVRHSHMGQAQMSVLLIAAAAMVAVEEEGGDEGGGGGVWEGEGWRGAGGWQIFHLEANAGRGSCGFSREPPGSAPPRLASPHIQEAHPHSLIHYSSGRTISSHNTQLPRVCPKDPPPR</sequence>
<evidence type="ECO:0000313" key="2">
    <source>
        <dbReference type="EMBL" id="KAK1791466.1"/>
    </source>
</evidence>
<evidence type="ECO:0000313" key="3">
    <source>
        <dbReference type="Proteomes" id="UP001239994"/>
    </source>
</evidence>
<reference evidence="2" key="1">
    <citation type="submission" date="2023-03" db="EMBL/GenBank/DDBJ databases">
        <title>Electrophorus voltai genome.</title>
        <authorList>
            <person name="Bian C."/>
        </authorList>
    </citation>
    <scope>NUCLEOTIDE SEQUENCE</scope>
    <source>
        <strain evidence="2">CB-2022</strain>
        <tissue evidence="2">Muscle</tissue>
    </source>
</reference>
<feature type="region of interest" description="Disordered" evidence="1">
    <location>
        <begin position="358"/>
        <end position="377"/>
    </location>
</feature>
<evidence type="ECO:0000256" key="1">
    <source>
        <dbReference type="SAM" id="MobiDB-lite"/>
    </source>
</evidence>
<proteinExistence type="predicted"/>
<protein>
    <submittedName>
        <fullName evidence="2">Uncharacterized protein</fullName>
    </submittedName>
</protein>
<dbReference type="AlphaFoldDB" id="A0AAD8Z2V9"/>
<organism evidence="2 3">
    <name type="scientific">Electrophorus voltai</name>
    <dbReference type="NCBI Taxonomy" id="2609070"/>
    <lineage>
        <taxon>Eukaryota</taxon>
        <taxon>Metazoa</taxon>
        <taxon>Chordata</taxon>
        <taxon>Craniata</taxon>
        <taxon>Vertebrata</taxon>
        <taxon>Euteleostomi</taxon>
        <taxon>Actinopterygii</taxon>
        <taxon>Neopterygii</taxon>
        <taxon>Teleostei</taxon>
        <taxon>Ostariophysi</taxon>
        <taxon>Gymnotiformes</taxon>
        <taxon>Gymnotoidei</taxon>
        <taxon>Gymnotidae</taxon>
        <taxon>Electrophorus</taxon>
    </lineage>
</organism>
<comment type="caution">
    <text evidence="2">The sequence shown here is derived from an EMBL/GenBank/DDBJ whole genome shotgun (WGS) entry which is preliminary data.</text>
</comment>
<accession>A0AAD8Z2V9</accession>
<feature type="compositionally biased region" description="Basic and acidic residues" evidence="1">
    <location>
        <begin position="60"/>
        <end position="71"/>
    </location>
</feature>
<gene>
    <name evidence="2" type="ORF">P4O66_013470</name>
</gene>
<feature type="region of interest" description="Disordered" evidence="1">
    <location>
        <begin position="37"/>
        <end position="96"/>
    </location>
</feature>